<feature type="transmembrane region" description="Helical" evidence="18">
    <location>
        <begin position="480"/>
        <end position="503"/>
    </location>
</feature>
<feature type="domain" description="Alanine dehydrogenase/pyridine nucleotide transhydrogenase NAD(H)-binding" evidence="19">
    <location>
        <begin position="148"/>
        <end position="312"/>
    </location>
</feature>
<dbReference type="GO" id="GO:0016491">
    <property type="term" value="F:oxidoreductase activity"/>
    <property type="evidence" value="ECO:0007669"/>
    <property type="project" value="UniProtKB-KW"/>
</dbReference>
<dbReference type="InterPro" id="IPR026255">
    <property type="entry name" value="NADP_transhyd_a"/>
</dbReference>
<feature type="compositionally biased region" description="Basic and acidic residues" evidence="17">
    <location>
        <begin position="388"/>
        <end position="397"/>
    </location>
</feature>
<dbReference type="NCBIfam" id="NF006942">
    <property type="entry name" value="PRK09424.1"/>
    <property type="match status" value="1"/>
</dbReference>
<dbReference type="GO" id="GO:0050661">
    <property type="term" value="F:NADP binding"/>
    <property type="evidence" value="ECO:0007669"/>
    <property type="project" value="TreeGrafter"/>
</dbReference>
<dbReference type="FunFam" id="3.40.50.720:FF:000028">
    <property type="entry name" value="NAD(P) transhydrogenase subunit alpha"/>
    <property type="match status" value="1"/>
</dbReference>
<keyword evidence="12 18" id="KW-0472">Membrane</keyword>
<keyword evidence="11" id="KW-0520">NAD</keyword>
<dbReference type="SUPFAM" id="SSF52283">
    <property type="entry name" value="Formate/glycerate dehydrogenase catalytic domain-like"/>
    <property type="match status" value="1"/>
</dbReference>
<evidence type="ECO:0000256" key="1">
    <source>
        <dbReference type="ARBA" id="ARBA00003943"/>
    </source>
</evidence>
<keyword evidence="4" id="KW-1003">Cell membrane</keyword>
<dbReference type="EMBL" id="CP041186">
    <property type="protein sequence ID" value="QDG49187.1"/>
    <property type="molecule type" value="Genomic_DNA"/>
</dbReference>
<dbReference type="SMART" id="SM01003">
    <property type="entry name" value="AlaDh_PNT_N"/>
    <property type="match status" value="1"/>
</dbReference>
<dbReference type="SUPFAM" id="SSF51735">
    <property type="entry name" value="NAD(P)-binding Rossmann-fold domains"/>
    <property type="match status" value="1"/>
</dbReference>
<evidence type="ECO:0000256" key="10">
    <source>
        <dbReference type="ARBA" id="ARBA00022989"/>
    </source>
</evidence>
<dbReference type="Proteomes" id="UP000315995">
    <property type="component" value="Chromosome"/>
</dbReference>
<evidence type="ECO:0000256" key="17">
    <source>
        <dbReference type="SAM" id="MobiDB-lite"/>
    </source>
</evidence>
<evidence type="ECO:0000256" key="15">
    <source>
        <dbReference type="ARBA" id="ARBA00079788"/>
    </source>
</evidence>
<feature type="transmembrane region" description="Helical" evidence="18">
    <location>
        <begin position="455"/>
        <end position="474"/>
    </location>
</feature>
<evidence type="ECO:0000256" key="13">
    <source>
        <dbReference type="ARBA" id="ARBA00048202"/>
    </source>
</evidence>
<keyword evidence="9" id="KW-1278">Translocase</keyword>
<evidence type="ECO:0000256" key="14">
    <source>
        <dbReference type="ARBA" id="ARBA00071831"/>
    </source>
</evidence>
<accession>A0A5B8XZL8</accession>
<proteinExistence type="predicted"/>
<dbReference type="OrthoDB" id="9804592at2"/>
<gene>
    <name evidence="21" type="ORF">FIV42_00065</name>
</gene>
<dbReference type="CDD" id="cd05304">
    <property type="entry name" value="Rubrum_tdh"/>
    <property type="match status" value="1"/>
</dbReference>
<dbReference type="PANTHER" id="PTHR10160">
    <property type="entry name" value="NAD(P) TRANSHYDROGENASE"/>
    <property type="match status" value="1"/>
</dbReference>
<evidence type="ECO:0000256" key="5">
    <source>
        <dbReference type="ARBA" id="ARBA00022519"/>
    </source>
</evidence>
<feature type="region of interest" description="Disordered" evidence="17">
    <location>
        <begin position="367"/>
        <end position="398"/>
    </location>
</feature>
<evidence type="ECO:0000313" key="22">
    <source>
        <dbReference type="Proteomes" id="UP000315995"/>
    </source>
</evidence>
<dbReference type="Gene3D" id="3.40.50.720">
    <property type="entry name" value="NAD(P)-binding Rossmann-like Domain"/>
    <property type="match status" value="2"/>
</dbReference>
<dbReference type="SMART" id="SM01002">
    <property type="entry name" value="AlaDh_PNT_C"/>
    <property type="match status" value="1"/>
</dbReference>
<evidence type="ECO:0000256" key="2">
    <source>
        <dbReference type="ARBA" id="ARBA00004429"/>
    </source>
</evidence>
<feature type="transmembrane region" description="Helical" evidence="18">
    <location>
        <begin position="402"/>
        <end position="422"/>
    </location>
</feature>
<feature type="domain" description="Alanine dehydrogenase/pyridine nucleotide transhydrogenase N-terminal" evidence="20">
    <location>
        <begin position="4"/>
        <end position="139"/>
    </location>
</feature>
<protein>
    <recommendedName>
        <fullName evidence="14">NAD(P) transhydrogenase subunit alpha</fullName>
        <ecNumber evidence="3">7.1.1.1</ecNumber>
    </recommendedName>
    <alternativeName>
        <fullName evidence="16">Nicotinamide nucleotide transhydrogenase subunit alpha</fullName>
    </alternativeName>
    <alternativeName>
        <fullName evidence="15">Pyridine nucleotide transhydrogenase subunit alpha</fullName>
    </alternativeName>
</protein>
<keyword evidence="21" id="KW-0560">Oxidoreductase</keyword>
<dbReference type="EC" id="7.1.1.1" evidence="3"/>
<dbReference type="NCBIfam" id="TIGR00561">
    <property type="entry name" value="pntA"/>
    <property type="match status" value="1"/>
</dbReference>
<evidence type="ECO:0000256" key="3">
    <source>
        <dbReference type="ARBA" id="ARBA00012943"/>
    </source>
</evidence>
<comment type="subcellular location">
    <subcellularLocation>
        <location evidence="2">Cell inner membrane</location>
        <topology evidence="2">Multi-pass membrane protein</topology>
    </subcellularLocation>
</comment>
<evidence type="ECO:0000256" key="4">
    <source>
        <dbReference type="ARBA" id="ARBA00022475"/>
    </source>
</evidence>
<dbReference type="Pfam" id="PF01262">
    <property type="entry name" value="AlaDh_PNT_C"/>
    <property type="match status" value="1"/>
</dbReference>
<evidence type="ECO:0000256" key="8">
    <source>
        <dbReference type="ARBA" id="ARBA00022857"/>
    </source>
</evidence>
<evidence type="ECO:0000256" key="12">
    <source>
        <dbReference type="ARBA" id="ARBA00023136"/>
    </source>
</evidence>
<organism evidence="21 22">
    <name type="scientific">Persicimonas caeni</name>
    <dbReference type="NCBI Taxonomy" id="2292766"/>
    <lineage>
        <taxon>Bacteria</taxon>
        <taxon>Deltaproteobacteria</taxon>
        <taxon>Bradymonadales</taxon>
        <taxon>Bradymonadaceae</taxon>
        <taxon>Persicimonas</taxon>
    </lineage>
</organism>
<dbReference type="GO" id="GO:0005886">
    <property type="term" value="C:plasma membrane"/>
    <property type="evidence" value="ECO:0007669"/>
    <property type="project" value="UniProtKB-SubCell"/>
</dbReference>
<dbReference type="InterPro" id="IPR007886">
    <property type="entry name" value="AlaDH/PNT_N"/>
</dbReference>
<comment type="catalytic activity">
    <reaction evidence="13">
        <text>NAD(+) + NADPH + H(+)(in) = NADH + NADP(+) + H(+)(out)</text>
        <dbReference type="Rhea" id="RHEA:47992"/>
        <dbReference type="ChEBI" id="CHEBI:15378"/>
        <dbReference type="ChEBI" id="CHEBI:57540"/>
        <dbReference type="ChEBI" id="CHEBI:57783"/>
        <dbReference type="ChEBI" id="CHEBI:57945"/>
        <dbReference type="ChEBI" id="CHEBI:58349"/>
        <dbReference type="EC" id="7.1.1.1"/>
    </reaction>
</comment>
<evidence type="ECO:0000259" key="19">
    <source>
        <dbReference type="SMART" id="SM01002"/>
    </source>
</evidence>
<dbReference type="InterPro" id="IPR024605">
    <property type="entry name" value="NADP_transhyd_a_C"/>
</dbReference>
<dbReference type="GO" id="GO:0006740">
    <property type="term" value="P:NADPH regeneration"/>
    <property type="evidence" value="ECO:0007669"/>
    <property type="project" value="TreeGrafter"/>
</dbReference>
<comment type="function">
    <text evidence="1">The transhydrogenation between NADH and NADP is coupled to respiration and ATP hydrolysis and functions as a proton pump across the membrane.</text>
</comment>
<name>A0A4Y6PMB7_PERCE</name>
<dbReference type="InterPro" id="IPR036291">
    <property type="entry name" value="NAD(P)-bd_dom_sf"/>
</dbReference>
<evidence type="ECO:0000256" key="6">
    <source>
        <dbReference type="ARBA" id="ARBA00022692"/>
    </source>
</evidence>
<dbReference type="RefSeq" id="WP_141195686.1">
    <property type="nucleotide sequence ID" value="NZ_CP041186.1"/>
</dbReference>
<dbReference type="PANTHER" id="PTHR10160:SF19">
    <property type="entry name" value="PROTON-TRANSLOCATING NAD(P)(+) TRANSHYDROGENASE"/>
    <property type="match status" value="1"/>
</dbReference>
<keyword evidence="6 18" id="KW-0812">Transmembrane</keyword>
<dbReference type="Pfam" id="PF12769">
    <property type="entry name" value="PNTB_4TM"/>
    <property type="match status" value="1"/>
</dbReference>
<accession>A0A4Y6PMB7</accession>
<evidence type="ECO:0000256" key="18">
    <source>
        <dbReference type="SAM" id="Phobius"/>
    </source>
</evidence>
<sequence length="522" mass="55655">MKLTIPRETRPGEHRVAGTPASVERLCRLGYDVLVERDAGARAGLADSDYEAAGATIVSQTEQLWAQADIVTKVRPPTPDEADMLREGALLISHVWPEQHPGLLDRLAEREATVLSLERVPRISRAQAVDVLSSMAGIAGYRAVIDAAHAYGRFFTPQMSAAGSTPPVRVMVIGAGVAGLAAIAQAHKMGAKVRAFDTREAVREQVESLGAEFLEVELEESGSGEGGYARTMSPEYIEAEMALFAEQMPQTDILITTAAIPGKKAPRLITKPMVESMPSGSVIVDLAVATGGNCELTCPDEVVDHHGVTVLGPTDLANQMPTQASAFFAENVANLVDLLGPADAFELDLHDEIIRGMLLLQDGGEVELPEQPEKPEPMPPRETAQPPEPRREPEDRPTRKRLLTAAGLALLVALFLAVGLYAPAEFVGHFTVFVLACFVGWQLIWNVTPSLHTPLMSVTNAISGIVVVGGILQVTQGASAAVLALAGAAVVVTSINIFGGFWVTQRMLGMFRAESASNGERS</sequence>
<dbReference type="GO" id="GO:0008750">
    <property type="term" value="F:proton-translocating NAD(P)+ transhydrogenase activity"/>
    <property type="evidence" value="ECO:0007669"/>
    <property type="project" value="UniProtKB-EC"/>
</dbReference>
<dbReference type="AlphaFoldDB" id="A0A4Y6PMB7"/>
<keyword evidence="5" id="KW-0997">Cell inner membrane</keyword>
<evidence type="ECO:0000256" key="16">
    <source>
        <dbReference type="ARBA" id="ARBA00083734"/>
    </source>
</evidence>
<dbReference type="InterPro" id="IPR007698">
    <property type="entry name" value="AlaDH/PNT_NAD(H)-bd"/>
</dbReference>
<evidence type="ECO:0000256" key="11">
    <source>
        <dbReference type="ARBA" id="ARBA00023027"/>
    </source>
</evidence>
<dbReference type="Pfam" id="PF05222">
    <property type="entry name" value="AlaDh_PNT_N"/>
    <property type="match status" value="1"/>
</dbReference>
<keyword evidence="7" id="KW-0547">Nucleotide-binding</keyword>
<keyword evidence="8" id="KW-0521">NADP</keyword>
<evidence type="ECO:0000256" key="7">
    <source>
        <dbReference type="ARBA" id="ARBA00022741"/>
    </source>
</evidence>
<evidence type="ECO:0000259" key="20">
    <source>
        <dbReference type="SMART" id="SM01003"/>
    </source>
</evidence>
<keyword evidence="22" id="KW-1185">Reference proteome</keyword>
<reference evidence="21 22" key="1">
    <citation type="submission" date="2019-06" db="EMBL/GenBank/DDBJ databases">
        <title>Persicimonas caeni gen. nov., sp. nov., a predatory bacterium isolated from solar saltern.</title>
        <authorList>
            <person name="Wang S."/>
        </authorList>
    </citation>
    <scope>NUCLEOTIDE SEQUENCE [LARGE SCALE GENOMIC DNA]</scope>
    <source>
        <strain evidence="21 22">YN101</strain>
    </source>
</reference>
<evidence type="ECO:0000313" key="21">
    <source>
        <dbReference type="EMBL" id="QDG49187.1"/>
    </source>
</evidence>
<evidence type="ECO:0000256" key="9">
    <source>
        <dbReference type="ARBA" id="ARBA00022967"/>
    </source>
</evidence>
<feature type="transmembrane region" description="Helical" evidence="18">
    <location>
        <begin position="428"/>
        <end position="448"/>
    </location>
</feature>
<keyword evidence="10 18" id="KW-1133">Transmembrane helix</keyword>
<dbReference type="PIRSF" id="PIRSF000203">
    <property type="entry name" value="NADP_transhydrogenase_alpha"/>
    <property type="match status" value="1"/>
</dbReference>